<dbReference type="OrthoDB" id="442188at2"/>
<reference evidence="4 5" key="1">
    <citation type="submission" date="2019-02" db="EMBL/GenBank/DDBJ databases">
        <title>Deep-cultivation of Planctomycetes and their phenomic and genomic characterization uncovers novel biology.</title>
        <authorList>
            <person name="Wiegand S."/>
            <person name="Jogler M."/>
            <person name="Boedeker C."/>
            <person name="Pinto D."/>
            <person name="Vollmers J."/>
            <person name="Rivas-Marin E."/>
            <person name="Kohn T."/>
            <person name="Peeters S.H."/>
            <person name="Heuer A."/>
            <person name="Rast P."/>
            <person name="Oberbeckmann S."/>
            <person name="Bunk B."/>
            <person name="Jeske O."/>
            <person name="Meyerdierks A."/>
            <person name="Storesund J.E."/>
            <person name="Kallscheuer N."/>
            <person name="Luecker S."/>
            <person name="Lage O.M."/>
            <person name="Pohl T."/>
            <person name="Merkel B.J."/>
            <person name="Hornburger P."/>
            <person name="Mueller R.-W."/>
            <person name="Bruemmer F."/>
            <person name="Labrenz M."/>
            <person name="Spormann A.M."/>
            <person name="Op den Camp H."/>
            <person name="Overmann J."/>
            <person name="Amann R."/>
            <person name="Jetten M.S.M."/>
            <person name="Mascher T."/>
            <person name="Medema M.H."/>
            <person name="Devos D.P."/>
            <person name="Kaster A.-K."/>
            <person name="Ovreas L."/>
            <person name="Rohde M."/>
            <person name="Galperin M.Y."/>
            <person name="Jogler C."/>
        </authorList>
    </citation>
    <scope>NUCLEOTIDE SEQUENCE [LARGE SCALE GENOMIC DNA]</scope>
    <source>
        <strain evidence="4 5">K23_9</strain>
    </source>
</reference>
<comment type="similarity">
    <text evidence="1">Belongs to the CIA30 family.</text>
</comment>
<feature type="domain" description="NADH:ubiquinone oxidoreductase intermediate-associated protein 30" evidence="3">
    <location>
        <begin position="37"/>
        <end position="188"/>
    </location>
</feature>
<keyword evidence="2" id="KW-0732">Signal</keyword>
<dbReference type="Proteomes" id="UP000319817">
    <property type="component" value="Chromosome"/>
</dbReference>
<dbReference type="RefSeq" id="WP_145416841.1">
    <property type="nucleotide sequence ID" value="NZ_CP036526.1"/>
</dbReference>
<evidence type="ECO:0000256" key="2">
    <source>
        <dbReference type="SAM" id="SignalP"/>
    </source>
</evidence>
<gene>
    <name evidence="4" type="ORF">K239x_12140</name>
</gene>
<dbReference type="PANTHER" id="PTHR13194:SF19">
    <property type="entry name" value="NAD(P)-BINDING ROSSMANN-FOLD SUPERFAMILY PROTEIN"/>
    <property type="match status" value="1"/>
</dbReference>
<dbReference type="InterPro" id="IPR039131">
    <property type="entry name" value="NDUFAF1"/>
</dbReference>
<name>A0A517NQ69_9BACT</name>
<organism evidence="4 5">
    <name type="scientific">Stieleria marina</name>
    <dbReference type="NCBI Taxonomy" id="1930275"/>
    <lineage>
        <taxon>Bacteria</taxon>
        <taxon>Pseudomonadati</taxon>
        <taxon>Planctomycetota</taxon>
        <taxon>Planctomycetia</taxon>
        <taxon>Pirellulales</taxon>
        <taxon>Pirellulaceae</taxon>
        <taxon>Stieleria</taxon>
    </lineage>
</organism>
<dbReference type="InterPro" id="IPR013857">
    <property type="entry name" value="NADH-UbQ_OxRdtase-assoc_prot30"/>
</dbReference>
<dbReference type="SUPFAM" id="SSF49785">
    <property type="entry name" value="Galactose-binding domain-like"/>
    <property type="match status" value="1"/>
</dbReference>
<evidence type="ECO:0000313" key="4">
    <source>
        <dbReference type="EMBL" id="QDT09269.1"/>
    </source>
</evidence>
<accession>A0A517NQ69</accession>
<dbReference type="PANTHER" id="PTHR13194">
    <property type="entry name" value="COMPLEX I INTERMEDIATE-ASSOCIATED PROTEIN 30"/>
    <property type="match status" value="1"/>
</dbReference>
<dbReference type="AlphaFoldDB" id="A0A517NQ69"/>
<evidence type="ECO:0000313" key="5">
    <source>
        <dbReference type="Proteomes" id="UP000319817"/>
    </source>
</evidence>
<dbReference type="Pfam" id="PF08547">
    <property type="entry name" value="CIA30"/>
    <property type="match status" value="1"/>
</dbReference>
<keyword evidence="5" id="KW-1185">Reference proteome</keyword>
<protein>
    <submittedName>
        <fullName evidence="4">Complex I intermediate-associated protein 30 (CIA30)</fullName>
    </submittedName>
</protein>
<dbReference type="Gene3D" id="2.60.120.260">
    <property type="entry name" value="Galactose-binding domain-like"/>
    <property type="match status" value="1"/>
</dbReference>
<sequence length="198" mass="21691" precursor="true">MTLPLNRTLSLAVITLAITCNAFADPAPTENPGRVLFAFDRPDSHKQWQIVNDGVMGGRSNSSLSTASDGHVQFDGNLSLENNGGFASVRSKPAPIHLNHGDEIVLRVKGDGRKYILNLYVPNRQMAFSFQSEFETSKNQWTTVKLPLTKFAATSFGRRVDGMNLAPSKINSLGVMLADKNAGPFTLLLDWIKVDSKK</sequence>
<evidence type="ECO:0000256" key="1">
    <source>
        <dbReference type="ARBA" id="ARBA00007884"/>
    </source>
</evidence>
<dbReference type="EMBL" id="CP036526">
    <property type="protein sequence ID" value="QDT09269.1"/>
    <property type="molecule type" value="Genomic_DNA"/>
</dbReference>
<dbReference type="InterPro" id="IPR008979">
    <property type="entry name" value="Galactose-bd-like_sf"/>
</dbReference>
<feature type="signal peptide" evidence="2">
    <location>
        <begin position="1"/>
        <end position="24"/>
    </location>
</feature>
<evidence type="ECO:0000259" key="3">
    <source>
        <dbReference type="Pfam" id="PF08547"/>
    </source>
</evidence>
<proteinExistence type="inferred from homology"/>
<feature type="chain" id="PRO_5022231880" evidence="2">
    <location>
        <begin position="25"/>
        <end position="198"/>
    </location>
</feature>